<dbReference type="PANTHER" id="PTHR47829">
    <property type="entry name" value="HYDROLASE, PUTATIVE (AFU_ORTHOLOGUE AFUA_1G12880)-RELATED"/>
    <property type="match status" value="1"/>
</dbReference>
<proteinExistence type="predicted"/>
<dbReference type="Proteomes" id="UP001244011">
    <property type="component" value="Unassembled WGS sequence"/>
</dbReference>
<accession>A0AAJ0BUB4</accession>
<dbReference type="EMBL" id="MU839019">
    <property type="protein sequence ID" value="KAK1764648.1"/>
    <property type="molecule type" value="Genomic_DNA"/>
</dbReference>
<dbReference type="RefSeq" id="XP_060280861.1">
    <property type="nucleotide sequence ID" value="XM_060425272.1"/>
</dbReference>
<protein>
    <submittedName>
        <fullName evidence="2">APH-domain-containing protein</fullName>
    </submittedName>
</protein>
<evidence type="ECO:0000313" key="3">
    <source>
        <dbReference type="Proteomes" id="UP001244011"/>
    </source>
</evidence>
<dbReference type="InterPro" id="IPR041726">
    <property type="entry name" value="ACAD10_11_N"/>
</dbReference>
<keyword evidence="3" id="KW-1185">Reference proteome</keyword>
<dbReference type="Gene3D" id="3.90.1200.10">
    <property type="match status" value="1"/>
</dbReference>
<evidence type="ECO:0000313" key="2">
    <source>
        <dbReference type="EMBL" id="KAK1764648.1"/>
    </source>
</evidence>
<dbReference type="GeneID" id="85308459"/>
<organism evidence="2 3">
    <name type="scientific">Phialemonium atrogriseum</name>
    <dbReference type="NCBI Taxonomy" id="1093897"/>
    <lineage>
        <taxon>Eukaryota</taxon>
        <taxon>Fungi</taxon>
        <taxon>Dikarya</taxon>
        <taxon>Ascomycota</taxon>
        <taxon>Pezizomycotina</taxon>
        <taxon>Sordariomycetes</taxon>
        <taxon>Sordariomycetidae</taxon>
        <taxon>Cephalothecales</taxon>
        <taxon>Cephalothecaceae</taxon>
        <taxon>Phialemonium</taxon>
    </lineage>
</organism>
<sequence>MAGRVRHPIDIKALETYLTKHVPEIKVPLDVKQFGFGQSNPTYQLTSPDGSRYVLRKKPPGKLVSKTAHKVEREYRIIAALGPTDVPVPKAYCLCEDASVIGTPFYVMSFLDGRIIEDPAMPGASPAERRALWDEAVRTLARLHRVDTRAAGLTSFGKPSGFYDRQLATWRTICAAQAATKDVESGEPVGPLPRFEEMVSFFADKGLQPADKGTVIHGDYKIDNLVFHKTEPRVIGILDWEMSTIGHPLSDLANLVTPFYTATLDPTKVLHAHKGFLPNATPGLPTPSEIAALYFSTFSSPSSPSSSLPPSLSSSQDQELQWAQAFNIFRQAAICQGIAARIAARQASSEEARRYADARVPLADFAWELVLGAGGGGGGKARL</sequence>
<dbReference type="PANTHER" id="PTHR47829:SF1">
    <property type="entry name" value="HAD FAMILY PHOSPHATASE"/>
    <property type="match status" value="1"/>
</dbReference>
<dbReference type="Gene3D" id="3.30.200.20">
    <property type="entry name" value="Phosphorylase Kinase, domain 1"/>
    <property type="match status" value="1"/>
</dbReference>
<feature type="domain" description="Aminoglycoside phosphotransferase" evidence="1">
    <location>
        <begin position="30"/>
        <end position="262"/>
    </location>
</feature>
<evidence type="ECO:0000259" key="1">
    <source>
        <dbReference type="Pfam" id="PF01636"/>
    </source>
</evidence>
<dbReference type="InterPro" id="IPR011009">
    <property type="entry name" value="Kinase-like_dom_sf"/>
</dbReference>
<dbReference type="InterPro" id="IPR002575">
    <property type="entry name" value="Aminoglycoside_PTrfase"/>
</dbReference>
<dbReference type="Pfam" id="PF01636">
    <property type="entry name" value="APH"/>
    <property type="match status" value="1"/>
</dbReference>
<dbReference type="InterPro" id="IPR052898">
    <property type="entry name" value="ACAD10-like"/>
</dbReference>
<gene>
    <name evidence="2" type="ORF">QBC33DRAFT_477524</name>
</gene>
<dbReference type="CDD" id="cd05154">
    <property type="entry name" value="ACAD10_11_N-like"/>
    <property type="match status" value="1"/>
</dbReference>
<comment type="caution">
    <text evidence="2">The sequence shown here is derived from an EMBL/GenBank/DDBJ whole genome shotgun (WGS) entry which is preliminary data.</text>
</comment>
<dbReference type="AlphaFoldDB" id="A0AAJ0BUB4"/>
<reference evidence="2" key="1">
    <citation type="submission" date="2023-06" db="EMBL/GenBank/DDBJ databases">
        <title>Genome-scale phylogeny and comparative genomics of the fungal order Sordariales.</title>
        <authorList>
            <consortium name="Lawrence Berkeley National Laboratory"/>
            <person name="Hensen N."/>
            <person name="Bonometti L."/>
            <person name="Westerberg I."/>
            <person name="Brannstrom I.O."/>
            <person name="Guillou S."/>
            <person name="Cros-Aarteil S."/>
            <person name="Calhoun S."/>
            <person name="Haridas S."/>
            <person name="Kuo A."/>
            <person name="Mondo S."/>
            <person name="Pangilinan J."/>
            <person name="Riley R."/>
            <person name="Labutti K."/>
            <person name="Andreopoulos B."/>
            <person name="Lipzen A."/>
            <person name="Chen C."/>
            <person name="Yanf M."/>
            <person name="Daum C."/>
            <person name="Ng V."/>
            <person name="Clum A."/>
            <person name="Steindorff A."/>
            <person name="Ohm R."/>
            <person name="Martin F."/>
            <person name="Silar P."/>
            <person name="Natvig D."/>
            <person name="Lalanne C."/>
            <person name="Gautier V."/>
            <person name="Ament-Velasquez S.L."/>
            <person name="Kruys A."/>
            <person name="Hutchinson M.I."/>
            <person name="Powell A.J."/>
            <person name="Barry K."/>
            <person name="Miller A.N."/>
            <person name="Grigoriev I.V."/>
            <person name="Debuchy R."/>
            <person name="Gladieux P."/>
            <person name="Thoren M.H."/>
            <person name="Johannesson H."/>
        </authorList>
    </citation>
    <scope>NUCLEOTIDE SEQUENCE</scope>
    <source>
        <strain evidence="2">8032-3</strain>
    </source>
</reference>
<dbReference type="SUPFAM" id="SSF56112">
    <property type="entry name" value="Protein kinase-like (PK-like)"/>
    <property type="match status" value="1"/>
</dbReference>
<name>A0AAJ0BUB4_9PEZI</name>